<evidence type="ECO:0000313" key="1">
    <source>
        <dbReference type="EMBL" id="KKN86534.1"/>
    </source>
</evidence>
<sequence>MQRFEIDGTPFHAIRELNSNVNISLLEGYISSFPTSSTIPVFTLMFNGITYKEYIALTTKAISGAKKIKGPDDVNYMVIANRLSYSETSKNRYNIDITFQKVEGIIVTSKAIYIENDWEYIIDESFENAEWTGSDITTVDGIGRTGGKQQSSITWEKETGTVKSVADAEAYEGGDVLKTDGGRVTINAYARDVQIEGMFNWHLEPNIITIDLLKDGNFDNGNLATDWDDYDSLHPSLPPAATTGAFFRQAGAWGCKITPYQSPTYYEGYIEQNVMIPVDNITAFTGYSKLFSTRTVTMKVTYTDDTTDQYTRTSSSGTWVLDNYLSTLAAGKIIKTIRWTHSPNRGSDSAIDSLSMTTSGISENEEIDLGPLDPADYAIIRWHTPIDGDGYSDSIELYMDRISNIIYLAYREGTTQKIITPQKPIPMDIDTWYSFKIINIGHNVNVWINGTHIFSVQLEKAVAAGINTTGGISFESNGAATKTMWWDTIQVSTPKRSVISLPPGSEPIGSYSNIHTLETPYGKIYRSIGREKQLIGRWEETGPDCILYTDFRDKNASHPKNYAFNLDSSVTNDGFDLISNGSIIENGGISGNALRLDSNLSVPATASPEKTKFIIFPYQFGFNTNGKATVRIRMKFHEFSTGEEPMVIYAHRTSSHKEAIELQMIYERTSVQEFAGTSKIYRVKIIQWSEGSTGTAHYMDLELEKYYDFVFIWDYDNNYKMTYLDGQPISKDYDITDAPAAITLYSIIGGNTSTDTSIYPTGNYRINATVDLIAIYRTVIHPIKGQGLISAENVRAYRIPNSSILDWWRDSANVIDQLEVGWTQRWTGKTSQYEFAAFNDFPEVAALSTGTLHGGGIWSQTDMPDLAFYNSFILNGLDSRIRIADRQFYKETWHGAPTTFVIWFKHDSAEITDGYLWSIPYNSNTEYGIFFLWDDSINALNVRILQTISSSETEDMLIYINSNDDTWHQYIVVVSANYCQLYRDGRLIRDQFLTWSDWDIVNAHNISYHSVGSVYPFEAPWAGIATHILEGNIHGWFWINKAITPAEAKLLYQTYPRKAWYIPESRQTWQGHQYLLKENNEDFAKETNVLGMWTFHDGTPDHQLTYIHDTSANVVYLQRYNSVTPLTNNVPDANGPQWNPDTPSKHWDYSLSFNGTNQQLYRTGLSGVEYGFPGGSDQRTYNFILKTGDTTDEATIFNSGSTTEFIQINYGSDTDTGLEIELRDGGVPNIYTGKKFNIFDDVWHLLTITVNRSTNTMVIYVDGKFDSSTTIAGFPSTSAEIAIGNWRNSTNWIAMKMVHFSIYSYAWSASDVRETYKNWFGPTIQLERTVQRLYRARDWRWHQKKNVNVLGSPNDTLWIENGLIGLRISKQSKFDAGHISQFVWDPSVDNWDYIGNIGVYAETVESTGDNDQYVRSFDIVEITGNSVIIDCQMMNNWELDPIIQTTDVRSWKENDIIIRVELFGGQQTVVFSIVSTPMNEETFSTTSFQWLIHFMEGAYYHFTVLGGISASTDVFGRTASTSRDEPDHAWMPASAFVRHGRKWVGFAAGNKYSSATDRWYFATVSGVARQMSMRSLDVDERFIVGAVPTPFYPLVYPRDNSEPGVTYVGGAAAEIANSITATTTPDGYITELNSGTDTVNVDWGTVDAGHYWMGGRFHGGGATGSLRLRDGTSDIYVNSSTGEVVVMIDQYYDQTSNLNTHFTASATNVEIDYAICIPMSGQKDYQGIMDTIYLAMIKCKNTVGGKIGAKIT</sequence>
<name>A0A0F9U4K8_9ZZZZ</name>
<reference evidence="1" key="1">
    <citation type="journal article" date="2015" name="Nature">
        <title>Complex archaea that bridge the gap between prokaryotes and eukaryotes.</title>
        <authorList>
            <person name="Spang A."/>
            <person name="Saw J.H."/>
            <person name="Jorgensen S.L."/>
            <person name="Zaremba-Niedzwiedzka K."/>
            <person name="Martijn J."/>
            <person name="Lind A.E."/>
            <person name="van Eijk R."/>
            <person name="Schleper C."/>
            <person name="Guy L."/>
            <person name="Ettema T.J."/>
        </authorList>
    </citation>
    <scope>NUCLEOTIDE SEQUENCE</scope>
</reference>
<dbReference type="InterPro" id="IPR013320">
    <property type="entry name" value="ConA-like_dom_sf"/>
</dbReference>
<dbReference type="Gene3D" id="2.60.120.560">
    <property type="entry name" value="Exo-inulinase, domain 1"/>
    <property type="match status" value="1"/>
</dbReference>
<protein>
    <submittedName>
        <fullName evidence="1">Uncharacterized protein</fullName>
    </submittedName>
</protein>
<dbReference type="Gene3D" id="2.60.120.200">
    <property type="match status" value="2"/>
</dbReference>
<accession>A0A0F9U4K8</accession>
<comment type="caution">
    <text evidence="1">The sequence shown here is derived from an EMBL/GenBank/DDBJ whole genome shotgun (WGS) entry which is preliminary data.</text>
</comment>
<proteinExistence type="predicted"/>
<dbReference type="Pfam" id="PF13385">
    <property type="entry name" value="Laminin_G_3"/>
    <property type="match status" value="1"/>
</dbReference>
<dbReference type="EMBL" id="LAZR01000146">
    <property type="protein sequence ID" value="KKN86534.1"/>
    <property type="molecule type" value="Genomic_DNA"/>
</dbReference>
<gene>
    <name evidence="1" type="ORF">LCGC14_0267100</name>
</gene>
<dbReference type="SUPFAM" id="SSF49899">
    <property type="entry name" value="Concanavalin A-like lectins/glucanases"/>
    <property type="match status" value="2"/>
</dbReference>
<organism evidence="1">
    <name type="scientific">marine sediment metagenome</name>
    <dbReference type="NCBI Taxonomy" id="412755"/>
    <lineage>
        <taxon>unclassified sequences</taxon>
        <taxon>metagenomes</taxon>
        <taxon>ecological metagenomes</taxon>
    </lineage>
</organism>